<dbReference type="RefSeq" id="WP_013679485.1">
    <property type="nucleotide sequence ID" value="NC_015315.1"/>
</dbReference>
<protein>
    <submittedName>
        <fullName evidence="2">Uncharacterized protein</fullName>
    </submittedName>
</protein>
<dbReference type="HOGENOM" id="CLU_2177976_0_0_2"/>
<dbReference type="eggNOG" id="arCOG05646">
    <property type="taxonomic scope" value="Archaea"/>
</dbReference>
<evidence type="ECO:0000313" key="2">
    <source>
        <dbReference type="EMBL" id="AEA12149.1"/>
    </source>
</evidence>
<keyword evidence="3" id="KW-1185">Reference proteome</keyword>
<keyword evidence="1" id="KW-0175">Coiled coil</keyword>
<organism evidence="2 3">
    <name type="scientific">Thermoproteus uzoniensis (strain 768-20)</name>
    <dbReference type="NCBI Taxonomy" id="999630"/>
    <lineage>
        <taxon>Archaea</taxon>
        <taxon>Thermoproteota</taxon>
        <taxon>Thermoprotei</taxon>
        <taxon>Thermoproteales</taxon>
        <taxon>Thermoproteaceae</taxon>
        <taxon>Thermoproteus</taxon>
    </lineage>
</organism>
<reference evidence="2 3" key="1">
    <citation type="journal article" date="2011" name="J. Bacteriol.">
        <title>Complete genome sequence of the thermoacidophilic crenarchaeon Thermoproteus uzoniensis 768-20.</title>
        <authorList>
            <person name="Mardanov A.V."/>
            <person name="Gumerov V.M."/>
            <person name="Beletsky A.V."/>
            <person name="Prokofeva M.I."/>
            <person name="Bonch-Osmolovskaya E.A."/>
            <person name="Ravin N.V."/>
            <person name="Skryabin K.G."/>
        </authorList>
    </citation>
    <scope>NUCLEOTIDE SEQUENCE [LARGE SCALE GENOMIC DNA]</scope>
    <source>
        <strain evidence="2 3">768-20</strain>
    </source>
</reference>
<sequence>MSLFLTLSELENILASLKEYAERYRNKKESLTAMEERYLKFVELAKAFGVELKLTEGIELYTGGELPDNAELLERINRALAAVRRIKQSYGDLKVIVDIQFDLKKIIVKI</sequence>
<feature type="coiled-coil region" evidence="1">
    <location>
        <begin position="7"/>
        <end position="37"/>
    </location>
</feature>
<reference key="2">
    <citation type="submission" date="2011-03" db="EMBL/GenBank/DDBJ databases">
        <title>Complete genome sequence of the thermoacidophilic crenarchaeon Thermoproteus uzoniensis 768-20.</title>
        <authorList>
            <person name="Mardanov A.V."/>
            <person name="Gumerov V.M."/>
            <person name="Beletsky A.V."/>
            <person name="Prokofeva M.I."/>
            <person name="Bonch-Osmolovskaya E.A."/>
            <person name="Ravin N.V."/>
            <person name="Skryabin K.G."/>
        </authorList>
    </citation>
    <scope>NUCLEOTIDE SEQUENCE</scope>
    <source>
        <strain>768-20</strain>
    </source>
</reference>
<dbReference type="STRING" id="999630.TUZN_0657"/>
<name>F2L493_THEU7</name>
<dbReference type="OrthoDB" id="26058at2157"/>
<dbReference type="GeneID" id="10360198"/>
<dbReference type="KEGG" id="tuz:TUZN_0657"/>
<evidence type="ECO:0000256" key="1">
    <source>
        <dbReference type="SAM" id="Coils"/>
    </source>
</evidence>
<dbReference type="EMBL" id="CP002590">
    <property type="protein sequence ID" value="AEA12149.1"/>
    <property type="molecule type" value="Genomic_DNA"/>
</dbReference>
<proteinExistence type="predicted"/>
<evidence type="ECO:0000313" key="3">
    <source>
        <dbReference type="Proteomes" id="UP000008138"/>
    </source>
</evidence>
<dbReference type="Proteomes" id="UP000008138">
    <property type="component" value="Chromosome"/>
</dbReference>
<dbReference type="AlphaFoldDB" id="F2L493"/>
<gene>
    <name evidence="2" type="ordered locus">TUZN_0657</name>
</gene>
<accession>F2L493</accession>